<keyword evidence="1" id="KW-0934">Plastid</keyword>
<accession>A0A386B1B4</accession>
<gene>
    <name evidence="1" type="primary">orf174</name>
</gene>
<proteinExistence type="predicted"/>
<dbReference type="RefSeq" id="YP_009519483.1">
    <property type="nucleotide sequence ID" value="NC_039526.1"/>
</dbReference>
<protein>
    <submittedName>
        <fullName evidence="1">Uncharacterized protein</fullName>
    </submittedName>
</protein>
<organism evidence="1">
    <name type="scientific">Rhipiliopsis peltata</name>
    <dbReference type="NCBI Taxonomy" id="2320810"/>
    <lineage>
        <taxon>Eukaryota</taxon>
        <taxon>Viridiplantae</taxon>
        <taxon>Chlorophyta</taxon>
        <taxon>core chlorophytes</taxon>
        <taxon>Ulvophyceae</taxon>
        <taxon>TCBD clade</taxon>
        <taxon>Bryopsidales</taxon>
        <taxon>Halimedineae</taxon>
        <taxon>Halimedaceae</taxon>
        <taxon>Rhipiliopsideae</taxon>
        <taxon>Rhipiliopsis</taxon>
    </lineage>
</organism>
<sequence>MAAYTSLDANEIKSNFSDLMNNTTGPATRASRLQMILDNPIKLRSHRRNIMLRTTGKIQSQPIYQPTLPYPDMANLSVDTLSEITPFEQDEFIQAKNHIIETLYPNDLNKIVWADGIKISKGKGENLTFIENDIFEKKMSRLDSPTLPETPSPSKIKNSLWKQAIASQIDNLKK</sequence>
<reference evidence="1" key="2">
    <citation type="journal article" date="2019" name="Mol. Phylogenet. Evol.">
        <title>Reassessment of the classification of bryopsidales (chlorophyta) based on chloroplast phylogenomic analyses.</title>
        <authorList>
            <person name="Cremen M.C."/>
            <person name="Leliaert F."/>
            <person name="West J."/>
            <person name="Lam D.W."/>
            <person name="Shimada S."/>
            <person name="Lopez-Bautista J.M."/>
            <person name="Verbruggen H."/>
        </authorList>
    </citation>
    <scope>NUCLEOTIDE SEQUENCE</scope>
</reference>
<name>A0A386B1B4_9CHLO</name>
<dbReference type="AlphaFoldDB" id="A0A386B1B4"/>
<reference evidence="1" key="1">
    <citation type="submission" date="2018-07" db="EMBL/GenBank/DDBJ databases">
        <authorList>
            <person name="Quirk P.G."/>
            <person name="Krulwich T.A."/>
        </authorList>
    </citation>
    <scope>NUCLEOTIDE SEQUENCE</scope>
</reference>
<evidence type="ECO:0000313" key="1">
    <source>
        <dbReference type="EMBL" id="AYC65486.1"/>
    </source>
</evidence>
<dbReference type="EMBL" id="MH591110">
    <property type="protein sequence ID" value="AYC65486.1"/>
    <property type="molecule type" value="Genomic_DNA"/>
</dbReference>
<dbReference type="GeneID" id="38279377"/>
<geneLocation type="chloroplast" evidence="1"/>
<keyword evidence="1" id="KW-0150">Chloroplast</keyword>